<reference evidence="1" key="1">
    <citation type="submission" date="2023-01" db="EMBL/GenBank/DDBJ databases">
        <title>Genome assembly of the deep-sea coral Lophelia pertusa.</title>
        <authorList>
            <person name="Herrera S."/>
            <person name="Cordes E."/>
        </authorList>
    </citation>
    <scope>NUCLEOTIDE SEQUENCE</scope>
    <source>
        <strain evidence="1">USNM1676648</strain>
        <tissue evidence="1">Polyp</tissue>
    </source>
</reference>
<organism evidence="1 2">
    <name type="scientific">Desmophyllum pertusum</name>
    <dbReference type="NCBI Taxonomy" id="174260"/>
    <lineage>
        <taxon>Eukaryota</taxon>
        <taxon>Metazoa</taxon>
        <taxon>Cnidaria</taxon>
        <taxon>Anthozoa</taxon>
        <taxon>Hexacorallia</taxon>
        <taxon>Scleractinia</taxon>
        <taxon>Caryophylliina</taxon>
        <taxon>Caryophylliidae</taxon>
        <taxon>Desmophyllum</taxon>
    </lineage>
</organism>
<keyword evidence="2" id="KW-1185">Reference proteome</keyword>
<evidence type="ECO:0000313" key="1">
    <source>
        <dbReference type="EMBL" id="KAJ7365833.1"/>
    </source>
</evidence>
<sequence length="297" mass="32757">MADNIGRVLVVSCSSFLSPKDVISEMCRTECSVPTELPDGSLSSYLWRIENKYFTADVGLCACSVSSLPPQCEFAVNMNFQSVIIVFDQKEKASFKEVTSWLPYIKTQDPSVLLLLNSGKGGSSAGISKAEVVKWCLDNSFELIEMISEEDEEEDEGDEFREKIGIERVVEALQCAEWPNMKMTENRSNKGPKGCKEDQGANALLNNEEKQSSENEQTPVLPLPTDDLELLSTLASDGTENESFEELFQKLAVMKERASTLPANERKDYAEKVAIAFWRAMGGSEEEIAGLGGDGDS</sequence>
<dbReference type="AlphaFoldDB" id="A0A9X0CP42"/>
<proteinExistence type="predicted"/>
<gene>
    <name evidence="1" type="ORF">OS493_002554</name>
</gene>
<dbReference type="EMBL" id="MU827302">
    <property type="protein sequence ID" value="KAJ7365833.1"/>
    <property type="molecule type" value="Genomic_DNA"/>
</dbReference>
<dbReference type="Proteomes" id="UP001163046">
    <property type="component" value="Unassembled WGS sequence"/>
</dbReference>
<dbReference type="PANTHER" id="PTHR14659:SF1">
    <property type="entry name" value="ALPHA- AND GAMMA-ADAPTIN-BINDING PROTEIN P34"/>
    <property type="match status" value="1"/>
</dbReference>
<comment type="caution">
    <text evidence="1">The sequence shown here is derived from an EMBL/GenBank/DDBJ whole genome shotgun (WGS) entry which is preliminary data.</text>
</comment>
<evidence type="ECO:0000313" key="2">
    <source>
        <dbReference type="Proteomes" id="UP001163046"/>
    </source>
</evidence>
<name>A0A9X0CP42_9CNID</name>
<dbReference type="InterPro" id="IPR019341">
    <property type="entry name" value="Alpha/Gamma-adaptin-bd_p34"/>
</dbReference>
<dbReference type="PANTHER" id="PTHR14659">
    <property type="entry name" value="ALPHA- AND GAMMA-ADAPTIN-BINDING PROTEIN P34"/>
    <property type="match status" value="1"/>
</dbReference>
<evidence type="ECO:0008006" key="3">
    <source>
        <dbReference type="Google" id="ProtNLM"/>
    </source>
</evidence>
<dbReference type="Gene3D" id="3.40.50.11960">
    <property type="match status" value="1"/>
</dbReference>
<accession>A0A9X0CP42</accession>
<protein>
    <recommendedName>
        <fullName evidence="3">Alpha-and gamma-adaptin-binding protein p34</fullName>
    </recommendedName>
</protein>
<dbReference type="OrthoDB" id="1741717at2759"/>
<dbReference type="Pfam" id="PF10199">
    <property type="entry name" value="Adaptin_binding"/>
    <property type="match status" value="1"/>
</dbReference>